<dbReference type="eggNOG" id="COG1404">
    <property type="taxonomic scope" value="Bacteria"/>
</dbReference>
<proteinExistence type="inferred from homology"/>
<evidence type="ECO:0000256" key="8">
    <source>
        <dbReference type="SAM" id="SignalP"/>
    </source>
</evidence>
<keyword evidence="2" id="KW-0645">Protease</keyword>
<sequence length="417" mass="41884">MRVLRAVAALAVASGTVLAVPATAHADDVRARQWYLTTLDLLEAHKEATGEGVRIGLVDSGIDPSHPDLEDVVVEGEVFGQPTNEQGGNGTADAAILAGRGHGESDGVLGVAPGAEIVSADIAGARQDGQGALVADAIMFLTEKKVDVIAVAVSAPADEKLRVVVQKAAKKGIPVVVAASDTGDSALPYAGIVNAVGSDKDGKPAATDTPVPGEGDADTIAAPSQDLPMALPGGEYGTGSDTSFAAQIIAGTMALVKQKQPELKGEELITAVRDTASGRGKFDEELGYGIVNPTQALKAGATTSGGAASGGVLDGGNTTLALLIAVLGVLGLAALVLIVRLRDRSHRLALLAAPAAPGMSHTGAMPRISTAPPVASGDTGNMPRISDTGTFPRVTDTPPGGTPTPQTPPYGQNRPGR</sequence>
<dbReference type="Pfam" id="PF00082">
    <property type="entry name" value="Peptidase_S8"/>
    <property type="match status" value="1"/>
</dbReference>
<feature type="domain" description="Peptidase S8/S53" evidence="9">
    <location>
        <begin position="50"/>
        <end position="289"/>
    </location>
</feature>
<feature type="region of interest" description="Disordered" evidence="6">
    <location>
        <begin position="358"/>
        <end position="417"/>
    </location>
</feature>
<name>D3PW01_STANL</name>
<reference evidence="10 11" key="1">
    <citation type="journal article" date="2009" name="Stand. Genomic Sci.">
        <title>Complete genome sequence of Stackebrandtia nassauensis type strain (LLR-40K-21).</title>
        <authorList>
            <person name="Munk C."/>
            <person name="Lapidus A."/>
            <person name="Copeland A."/>
            <person name="Jando M."/>
            <person name="Mayilraj S."/>
            <person name="Glavina Del Rio T."/>
            <person name="Nolan M."/>
            <person name="Chen F."/>
            <person name="Lucas S."/>
            <person name="Tice H."/>
            <person name="Cheng J.F."/>
            <person name="Han C."/>
            <person name="Detter J.C."/>
            <person name="Bruce D."/>
            <person name="Goodwin L."/>
            <person name="Chain P."/>
            <person name="Pitluck S."/>
            <person name="Goker M."/>
            <person name="Ovchinikova G."/>
            <person name="Pati A."/>
            <person name="Ivanova N."/>
            <person name="Mavromatis K."/>
            <person name="Chen A."/>
            <person name="Palaniappan K."/>
            <person name="Land M."/>
            <person name="Hauser L."/>
            <person name="Chang Y.J."/>
            <person name="Jeffries C.D."/>
            <person name="Bristow J."/>
            <person name="Eisen J.A."/>
            <person name="Markowitz V."/>
            <person name="Hugenholtz P."/>
            <person name="Kyrpides N.C."/>
            <person name="Klenk H.P."/>
        </authorList>
    </citation>
    <scope>NUCLEOTIDE SEQUENCE [LARGE SCALE GENOMIC DNA]</scope>
    <source>
        <strain evidence="11">DSM 44728 / CIP 108903 / NRRL B-16338 / NBRC 102104 / LLR-40K-21</strain>
    </source>
</reference>
<dbReference type="PROSITE" id="PS51892">
    <property type="entry name" value="SUBTILASE"/>
    <property type="match status" value="1"/>
</dbReference>
<keyword evidence="11" id="KW-1185">Reference proteome</keyword>
<gene>
    <name evidence="10" type="ordered locus">Snas_5491</name>
</gene>
<feature type="signal peptide" evidence="8">
    <location>
        <begin position="1"/>
        <end position="19"/>
    </location>
</feature>
<dbReference type="OrthoDB" id="3530033at2"/>
<dbReference type="PANTHER" id="PTHR43806:SF11">
    <property type="entry name" value="CEREVISIN-RELATED"/>
    <property type="match status" value="1"/>
</dbReference>
<dbReference type="RefSeq" id="WP_013020693.1">
    <property type="nucleotide sequence ID" value="NC_013947.1"/>
</dbReference>
<dbReference type="Gene3D" id="3.40.50.200">
    <property type="entry name" value="Peptidase S8/S53 domain"/>
    <property type="match status" value="1"/>
</dbReference>
<dbReference type="GO" id="GO:0006508">
    <property type="term" value="P:proteolysis"/>
    <property type="evidence" value="ECO:0007669"/>
    <property type="project" value="UniProtKB-KW"/>
</dbReference>
<comment type="similarity">
    <text evidence="1 5">Belongs to the peptidase S8 family.</text>
</comment>
<accession>D3PW01</accession>
<dbReference type="KEGG" id="sna:Snas_5491"/>
<dbReference type="InterPro" id="IPR023827">
    <property type="entry name" value="Peptidase_S8_Asp-AS"/>
</dbReference>
<dbReference type="PANTHER" id="PTHR43806">
    <property type="entry name" value="PEPTIDASE S8"/>
    <property type="match status" value="1"/>
</dbReference>
<dbReference type="InterPro" id="IPR036852">
    <property type="entry name" value="Peptidase_S8/S53_dom_sf"/>
</dbReference>
<feature type="transmembrane region" description="Helical" evidence="7">
    <location>
        <begin position="320"/>
        <end position="339"/>
    </location>
</feature>
<feature type="region of interest" description="Disordered" evidence="6">
    <location>
        <begin position="198"/>
        <end position="217"/>
    </location>
</feature>
<dbReference type="SUPFAM" id="SSF52743">
    <property type="entry name" value="Subtilisin-like"/>
    <property type="match status" value="1"/>
</dbReference>
<dbReference type="PROSITE" id="PS00136">
    <property type="entry name" value="SUBTILASE_ASP"/>
    <property type="match status" value="1"/>
</dbReference>
<protein>
    <submittedName>
        <fullName evidence="10">Peptidase S8 and S53 subtilisin kexin sedolisin</fullName>
    </submittedName>
</protein>
<dbReference type="InterPro" id="IPR015500">
    <property type="entry name" value="Peptidase_S8_subtilisin-rel"/>
</dbReference>
<evidence type="ECO:0000313" key="11">
    <source>
        <dbReference type="Proteomes" id="UP000000844"/>
    </source>
</evidence>
<keyword evidence="4" id="KW-0720">Serine protease</keyword>
<evidence type="ECO:0000256" key="7">
    <source>
        <dbReference type="SAM" id="Phobius"/>
    </source>
</evidence>
<evidence type="ECO:0000256" key="4">
    <source>
        <dbReference type="ARBA" id="ARBA00022825"/>
    </source>
</evidence>
<feature type="chain" id="PRO_5039306184" evidence="8">
    <location>
        <begin position="20"/>
        <end position="417"/>
    </location>
</feature>
<dbReference type="InterPro" id="IPR050131">
    <property type="entry name" value="Peptidase_S8_subtilisin-like"/>
</dbReference>
<dbReference type="GO" id="GO:0004252">
    <property type="term" value="F:serine-type endopeptidase activity"/>
    <property type="evidence" value="ECO:0007669"/>
    <property type="project" value="InterPro"/>
</dbReference>
<organism evidence="10 11">
    <name type="scientific">Stackebrandtia nassauensis (strain DSM 44728 / CIP 108903 / NRRL B-16338 / NBRC 102104 / LLR-40K-21)</name>
    <dbReference type="NCBI Taxonomy" id="446470"/>
    <lineage>
        <taxon>Bacteria</taxon>
        <taxon>Bacillati</taxon>
        <taxon>Actinomycetota</taxon>
        <taxon>Actinomycetes</taxon>
        <taxon>Glycomycetales</taxon>
        <taxon>Glycomycetaceae</taxon>
        <taxon>Stackebrandtia</taxon>
    </lineage>
</organism>
<dbReference type="Proteomes" id="UP000000844">
    <property type="component" value="Chromosome"/>
</dbReference>
<comment type="caution">
    <text evidence="5">Lacks conserved residue(s) required for the propagation of feature annotation.</text>
</comment>
<evidence type="ECO:0000256" key="6">
    <source>
        <dbReference type="SAM" id="MobiDB-lite"/>
    </source>
</evidence>
<evidence type="ECO:0000313" key="10">
    <source>
        <dbReference type="EMBL" id="ADD45122.1"/>
    </source>
</evidence>
<dbReference type="AlphaFoldDB" id="D3PW01"/>
<evidence type="ECO:0000256" key="2">
    <source>
        <dbReference type="ARBA" id="ARBA00022670"/>
    </source>
</evidence>
<keyword evidence="7" id="KW-1133">Transmembrane helix</keyword>
<evidence type="ECO:0000259" key="9">
    <source>
        <dbReference type="Pfam" id="PF00082"/>
    </source>
</evidence>
<dbReference type="HOGENOM" id="CLU_658738_0_0_11"/>
<evidence type="ECO:0000256" key="3">
    <source>
        <dbReference type="ARBA" id="ARBA00022801"/>
    </source>
</evidence>
<evidence type="ECO:0000256" key="1">
    <source>
        <dbReference type="ARBA" id="ARBA00011073"/>
    </source>
</evidence>
<keyword evidence="3" id="KW-0378">Hydrolase</keyword>
<keyword evidence="7" id="KW-0472">Membrane</keyword>
<dbReference type="PRINTS" id="PR00723">
    <property type="entry name" value="SUBTILISIN"/>
</dbReference>
<dbReference type="EMBL" id="CP001778">
    <property type="protein sequence ID" value="ADD45122.1"/>
    <property type="molecule type" value="Genomic_DNA"/>
</dbReference>
<keyword evidence="8" id="KW-0732">Signal</keyword>
<dbReference type="STRING" id="446470.Snas_5491"/>
<keyword evidence="7" id="KW-0812">Transmembrane</keyword>
<evidence type="ECO:0000256" key="5">
    <source>
        <dbReference type="PROSITE-ProRule" id="PRU01240"/>
    </source>
</evidence>
<dbReference type="InterPro" id="IPR000209">
    <property type="entry name" value="Peptidase_S8/S53_dom"/>
</dbReference>